<feature type="compositionally biased region" description="Basic and acidic residues" evidence="1">
    <location>
        <begin position="58"/>
        <end position="70"/>
    </location>
</feature>
<sequence length="138" mass="15642">MSGWREERMIPLLPDADEHRSAKSRTRTKQNCTTYDKLTLLPDSSIKAKTPKISSSISRDDGPNNDDAKKASYAEWNAELLTIAEDSLETSLLQQSRSLSPTSCHVRDRSKDKRRFCRNYPTAAPTMDGYSFPNSEQQ</sequence>
<dbReference type="Proteomes" id="UP000036681">
    <property type="component" value="Unplaced"/>
</dbReference>
<proteinExistence type="predicted"/>
<feature type="compositionally biased region" description="Polar residues" evidence="1">
    <location>
        <begin position="93"/>
        <end position="103"/>
    </location>
</feature>
<organism evidence="2 3">
    <name type="scientific">Ascaris lumbricoides</name>
    <name type="common">Giant roundworm</name>
    <dbReference type="NCBI Taxonomy" id="6252"/>
    <lineage>
        <taxon>Eukaryota</taxon>
        <taxon>Metazoa</taxon>
        <taxon>Ecdysozoa</taxon>
        <taxon>Nematoda</taxon>
        <taxon>Chromadorea</taxon>
        <taxon>Rhabditida</taxon>
        <taxon>Spirurina</taxon>
        <taxon>Ascaridomorpha</taxon>
        <taxon>Ascaridoidea</taxon>
        <taxon>Ascarididae</taxon>
        <taxon>Ascaris</taxon>
    </lineage>
</organism>
<evidence type="ECO:0000313" key="2">
    <source>
        <dbReference type="Proteomes" id="UP000036681"/>
    </source>
</evidence>
<evidence type="ECO:0000256" key="1">
    <source>
        <dbReference type="SAM" id="MobiDB-lite"/>
    </source>
</evidence>
<accession>A0A0M3HTM7</accession>
<dbReference type="AlphaFoldDB" id="A0A0M3HTM7"/>
<evidence type="ECO:0000313" key="3">
    <source>
        <dbReference type="WBParaSite" id="ALUE_0000602101-mRNA-1"/>
    </source>
</evidence>
<feature type="region of interest" description="Disordered" evidence="1">
    <location>
        <begin position="93"/>
        <end position="138"/>
    </location>
</feature>
<dbReference type="WBParaSite" id="ALUE_0000602101-mRNA-1">
    <property type="protein sequence ID" value="ALUE_0000602101-mRNA-1"/>
    <property type="gene ID" value="ALUE_0000602101"/>
</dbReference>
<name>A0A0M3HTM7_ASCLU</name>
<reference evidence="3" key="1">
    <citation type="submission" date="2017-02" db="UniProtKB">
        <authorList>
            <consortium name="WormBaseParasite"/>
        </authorList>
    </citation>
    <scope>IDENTIFICATION</scope>
</reference>
<feature type="region of interest" description="Disordered" evidence="1">
    <location>
        <begin position="46"/>
        <end position="70"/>
    </location>
</feature>
<keyword evidence="2" id="KW-1185">Reference proteome</keyword>
<protein>
    <submittedName>
        <fullName evidence="3">Uncharacterized protein</fullName>
    </submittedName>
</protein>
<feature type="region of interest" description="Disordered" evidence="1">
    <location>
        <begin position="1"/>
        <end position="33"/>
    </location>
</feature>